<name>A0A840WXT3_9RHOB</name>
<comment type="caution">
    <text evidence="2">The sequence shown here is derived from an EMBL/GenBank/DDBJ whole genome shotgun (WGS) entry which is preliminary data.</text>
</comment>
<dbReference type="Proteomes" id="UP000553766">
    <property type="component" value="Unassembled WGS sequence"/>
</dbReference>
<proteinExistence type="predicted"/>
<feature type="signal peptide" evidence="1">
    <location>
        <begin position="1"/>
        <end position="18"/>
    </location>
</feature>
<feature type="chain" id="PRO_5032308620" description="DUF3047 domain-containing protein" evidence="1">
    <location>
        <begin position="19"/>
        <end position="214"/>
    </location>
</feature>
<keyword evidence="1" id="KW-0732">Signal</keyword>
<dbReference type="AlphaFoldDB" id="A0A840WXT3"/>
<keyword evidence="3" id="KW-1185">Reference proteome</keyword>
<protein>
    <recommendedName>
        <fullName evidence="4">DUF3047 domain-containing protein</fullName>
    </recommendedName>
</protein>
<evidence type="ECO:0000256" key="1">
    <source>
        <dbReference type="SAM" id="SignalP"/>
    </source>
</evidence>
<accession>A0A840WXT3</accession>
<sequence>MMKVLATLLILLPASAMARGAVPFDGTWERITFPFQTATRFTEQGEDMMIEGDGSVSIAWRQLDPVFWQADRASWTVDILQSVPATDLSLKGGDDRNLSLYFVFAGDDTAARAQRGASLARVLRQDDVRVLLYVFGGTAARGAQFDSPYMDGKGRVIIKAPAEAGTFSEDVDLAADFAQAFSGPRGNLIGVALSTDSDDTDTQVRAMVSDLTLR</sequence>
<evidence type="ECO:0000313" key="3">
    <source>
        <dbReference type="Proteomes" id="UP000553766"/>
    </source>
</evidence>
<dbReference type="InterPro" id="IPR021409">
    <property type="entry name" value="DUF3047"/>
</dbReference>
<evidence type="ECO:0000313" key="2">
    <source>
        <dbReference type="EMBL" id="MBB5515184.1"/>
    </source>
</evidence>
<evidence type="ECO:0008006" key="4">
    <source>
        <dbReference type="Google" id="ProtNLM"/>
    </source>
</evidence>
<dbReference type="EMBL" id="JACIJS010000003">
    <property type="protein sequence ID" value="MBB5515184.1"/>
    <property type="molecule type" value="Genomic_DNA"/>
</dbReference>
<gene>
    <name evidence="2" type="ORF">FHS89_001194</name>
</gene>
<dbReference type="Pfam" id="PF11249">
    <property type="entry name" value="DUF3047"/>
    <property type="match status" value="1"/>
</dbReference>
<organism evidence="2 3">
    <name type="scientific">Rubricella aquisinus</name>
    <dbReference type="NCBI Taxonomy" id="2028108"/>
    <lineage>
        <taxon>Bacteria</taxon>
        <taxon>Pseudomonadati</taxon>
        <taxon>Pseudomonadota</taxon>
        <taxon>Alphaproteobacteria</taxon>
        <taxon>Rhodobacterales</taxon>
        <taxon>Paracoccaceae</taxon>
        <taxon>Rubricella</taxon>
    </lineage>
</organism>
<dbReference type="RefSeq" id="WP_184009530.1">
    <property type="nucleotide sequence ID" value="NZ_JACIJS010000003.1"/>
</dbReference>
<reference evidence="2 3" key="1">
    <citation type="submission" date="2020-08" db="EMBL/GenBank/DDBJ databases">
        <title>Genomic Encyclopedia of Type Strains, Phase IV (KMG-IV): sequencing the most valuable type-strain genomes for metagenomic binning, comparative biology and taxonomic classification.</title>
        <authorList>
            <person name="Goeker M."/>
        </authorList>
    </citation>
    <scope>NUCLEOTIDE SEQUENCE [LARGE SCALE GENOMIC DNA]</scope>
    <source>
        <strain evidence="2 3">DSM 103377</strain>
    </source>
</reference>